<reference evidence="1 2" key="1">
    <citation type="submission" date="2020-09" db="EMBL/GenBank/DDBJ databases">
        <title>Genome sequence of the banana aphid, Pentalonia nigronervosa Coquerel (Hemiptera: Aphididae) and its symbionts.</title>
        <authorList>
            <person name="Mathers T.C."/>
            <person name="Mugford S.T."/>
            <person name="Hogenhout S.A."/>
            <person name="Tripathi L."/>
        </authorList>
    </citation>
    <scope>NUCLEOTIDE SEQUENCE [LARGE SCALE GENOMIC DNA]</scope>
    <source>
        <strain evidence="1">Ba4</strain>
    </source>
</reference>
<evidence type="ECO:0000313" key="1">
    <source>
        <dbReference type="EMBL" id="QNS01647.1"/>
    </source>
</evidence>
<dbReference type="EMBL" id="CP061275">
    <property type="protein sequence ID" value="QNS01647.1"/>
    <property type="molecule type" value="Genomic_DNA"/>
</dbReference>
<proteinExistence type="predicted"/>
<gene>
    <name evidence="1" type="ORF">ICW73_01455</name>
</gene>
<protein>
    <submittedName>
        <fullName evidence="1">Uncharacterized protein</fullName>
    </submittedName>
</protein>
<dbReference type="AlphaFoldDB" id="A0A7H1AYU2"/>
<name>A0A7H1AYU2_9GAMM</name>
<sequence length="51" mass="5909">MFEEIATQVSIALRAEKIISFFSNQGIINNENKFISKLFSNDVKKNIFKLE</sequence>
<evidence type="ECO:0000313" key="2">
    <source>
        <dbReference type="Proteomes" id="UP000516346"/>
    </source>
</evidence>
<accession>A0A7H1AYU2</accession>
<organism evidence="1 2">
    <name type="scientific">Buchnera aphidicola</name>
    <name type="common">Pentalonia nigronervosa</name>
    <dbReference type="NCBI Taxonomy" id="1309793"/>
    <lineage>
        <taxon>Bacteria</taxon>
        <taxon>Pseudomonadati</taxon>
        <taxon>Pseudomonadota</taxon>
        <taxon>Gammaproteobacteria</taxon>
        <taxon>Enterobacterales</taxon>
        <taxon>Erwiniaceae</taxon>
        <taxon>Buchnera</taxon>
    </lineage>
</organism>
<dbReference type="Proteomes" id="UP000516346">
    <property type="component" value="Chromosome"/>
</dbReference>